<protein>
    <submittedName>
        <fullName evidence="2">MBL fold metallo-hydrolase</fullName>
    </submittedName>
</protein>
<dbReference type="Gene3D" id="3.60.15.10">
    <property type="entry name" value="Ribonuclease Z/Hydroxyacylglutathione hydrolase-like"/>
    <property type="match status" value="1"/>
</dbReference>
<name>A0A6I0J3E9_BACUN</name>
<organism evidence="2 3">
    <name type="scientific">Bacteroides uniformis</name>
    <dbReference type="NCBI Taxonomy" id="820"/>
    <lineage>
        <taxon>Bacteria</taxon>
        <taxon>Pseudomonadati</taxon>
        <taxon>Bacteroidota</taxon>
        <taxon>Bacteroidia</taxon>
        <taxon>Bacteroidales</taxon>
        <taxon>Bacteroidaceae</taxon>
        <taxon>Bacteroides</taxon>
    </lineage>
</organism>
<evidence type="ECO:0000313" key="3">
    <source>
        <dbReference type="Proteomes" id="UP000441711"/>
    </source>
</evidence>
<accession>A0A6I0J3E9</accession>
<evidence type="ECO:0000259" key="1">
    <source>
        <dbReference type="SMART" id="SM00849"/>
    </source>
</evidence>
<dbReference type="AlphaFoldDB" id="A0A6I0J3E9"/>
<dbReference type="PANTHER" id="PTHR43084">
    <property type="entry name" value="PERSULFIDE DIOXYGENASE ETHE1"/>
    <property type="match status" value="1"/>
</dbReference>
<dbReference type="SMART" id="SM00849">
    <property type="entry name" value="Lactamase_B"/>
    <property type="match status" value="1"/>
</dbReference>
<dbReference type="InterPro" id="IPR051682">
    <property type="entry name" value="Mito_Persulfide_Diox"/>
</dbReference>
<dbReference type="InterPro" id="IPR036866">
    <property type="entry name" value="RibonucZ/Hydroxyglut_hydro"/>
</dbReference>
<dbReference type="GO" id="GO:0050313">
    <property type="term" value="F:sulfur dioxygenase activity"/>
    <property type="evidence" value="ECO:0007669"/>
    <property type="project" value="TreeGrafter"/>
</dbReference>
<comment type="caution">
    <text evidence="2">The sequence shown here is derived from an EMBL/GenBank/DDBJ whole genome shotgun (WGS) entry which is preliminary data.</text>
</comment>
<dbReference type="GO" id="GO:0016787">
    <property type="term" value="F:hydrolase activity"/>
    <property type="evidence" value="ECO:0007669"/>
    <property type="project" value="UniProtKB-KW"/>
</dbReference>
<feature type="domain" description="Metallo-beta-lactamase" evidence="1">
    <location>
        <begin position="13"/>
        <end position="195"/>
    </location>
</feature>
<keyword evidence="2" id="KW-0378">Hydrolase</keyword>
<reference evidence="2 3" key="1">
    <citation type="journal article" date="2019" name="Nat. Med.">
        <title>A library of human gut bacterial isolates paired with longitudinal multiomics data enables mechanistic microbiome research.</title>
        <authorList>
            <person name="Poyet M."/>
            <person name="Groussin M."/>
            <person name="Gibbons S.M."/>
            <person name="Avila-Pacheco J."/>
            <person name="Jiang X."/>
            <person name="Kearney S.M."/>
            <person name="Perrotta A.R."/>
            <person name="Berdy B."/>
            <person name="Zhao S."/>
            <person name="Lieberman T.D."/>
            <person name="Swanson P.K."/>
            <person name="Smith M."/>
            <person name="Roesemann S."/>
            <person name="Alexander J.E."/>
            <person name="Rich S.A."/>
            <person name="Livny J."/>
            <person name="Vlamakis H."/>
            <person name="Clish C."/>
            <person name="Bullock K."/>
            <person name="Deik A."/>
            <person name="Scott J."/>
            <person name="Pierce K.A."/>
            <person name="Xavier R.J."/>
            <person name="Alm E.J."/>
        </authorList>
    </citation>
    <scope>NUCLEOTIDE SEQUENCE [LARGE SCALE GENOMIC DNA]</scope>
    <source>
        <strain evidence="2 3">BIOML-A36</strain>
    </source>
</reference>
<dbReference type="EMBL" id="WCUP01000007">
    <property type="protein sequence ID" value="KAB4108998.1"/>
    <property type="molecule type" value="Genomic_DNA"/>
</dbReference>
<dbReference type="Pfam" id="PF00753">
    <property type="entry name" value="Lactamase_B"/>
    <property type="match status" value="1"/>
</dbReference>
<gene>
    <name evidence="2" type="ORF">GAQ70_10605</name>
</gene>
<dbReference type="Proteomes" id="UP000441711">
    <property type="component" value="Unassembled WGS sequence"/>
</dbReference>
<dbReference type="GO" id="GO:0070813">
    <property type="term" value="P:hydrogen sulfide metabolic process"/>
    <property type="evidence" value="ECO:0007669"/>
    <property type="project" value="TreeGrafter"/>
</dbReference>
<dbReference type="PANTHER" id="PTHR43084:SF1">
    <property type="entry name" value="PERSULFIDE DIOXYGENASE ETHE1, MITOCHONDRIAL"/>
    <property type="match status" value="1"/>
</dbReference>
<proteinExistence type="predicted"/>
<evidence type="ECO:0000313" key="2">
    <source>
        <dbReference type="EMBL" id="KAB4108998.1"/>
    </source>
</evidence>
<sequence>MLMVIHRIVNLVFNSCTYVIHGEESRQAIIVDCGDVEPITDYLTEHGLVLSHILLTHSHFDHIYGLNVIIQKFPSVKIITNEFGLEGLRSPKLNLSHYHADCEDFVFSGSDESVQICFDSETLLVCGLEVKVLATPGHDTSCLSYIIGDNLFTGDSYIPGIKVVAIWPKSDKKLAKESGERLRKMKQQYLIRAGHKNNN</sequence>
<dbReference type="GO" id="GO:0006749">
    <property type="term" value="P:glutathione metabolic process"/>
    <property type="evidence" value="ECO:0007669"/>
    <property type="project" value="TreeGrafter"/>
</dbReference>
<dbReference type="InterPro" id="IPR001279">
    <property type="entry name" value="Metallo-B-lactamas"/>
</dbReference>
<dbReference type="SUPFAM" id="SSF56281">
    <property type="entry name" value="Metallo-hydrolase/oxidoreductase"/>
    <property type="match status" value="1"/>
</dbReference>